<sequence>MKAVLPSVAFLVASSVAAAAAPTTFDCTPARGQPSASKLIVDLERGTMGLEGDESRPITRSSDNHLLSLWHDGFSGTSLLFDRATGALYQGGVRQWCTNGECGARSYANEYSCKGARAL</sequence>
<feature type="chain" id="PRO_5047374143" evidence="1">
    <location>
        <begin position="21"/>
        <end position="119"/>
    </location>
</feature>
<evidence type="ECO:0000256" key="1">
    <source>
        <dbReference type="SAM" id="SignalP"/>
    </source>
</evidence>
<proteinExistence type="predicted"/>
<evidence type="ECO:0000313" key="3">
    <source>
        <dbReference type="Proteomes" id="UP001243846"/>
    </source>
</evidence>
<gene>
    <name evidence="2" type="ORF">QWZ10_02960</name>
</gene>
<comment type="caution">
    <text evidence="2">The sequence shown here is derived from an EMBL/GenBank/DDBJ whole genome shotgun (WGS) entry which is preliminary data.</text>
</comment>
<keyword evidence="1" id="KW-0732">Signal</keyword>
<reference evidence="3" key="1">
    <citation type="journal article" date="2019" name="Int. J. Syst. Evol. Microbiol.">
        <title>The Global Catalogue of Microorganisms (GCM) 10K type strain sequencing project: providing services to taxonomists for standard genome sequencing and annotation.</title>
        <authorList>
            <consortium name="The Broad Institute Genomics Platform"/>
            <consortium name="The Broad Institute Genome Sequencing Center for Infectious Disease"/>
            <person name="Wu L."/>
            <person name="Ma J."/>
        </authorList>
    </citation>
    <scope>NUCLEOTIDE SEQUENCE [LARGE SCALE GENOMIC DNA]</scope>
    <source>
        <strain evidence="3">CECT 8482</strain>
    </source>
</reference>
<organism evidence="2 3">
    <name type="scientific">Paracoccus cavernae</name>
    <dbReference type="NCBI Taxonomy" id="1571207"/>
    <lineage>
        <taxon>Bacteria</taxon>
        <taxon>Pseudomonadati</taxon>
        <taxon>Pseudomonadota</taxon>
        <taxon>Alphaproteobacteria</taxon>
        <taxon>Rhodobacterales</taxon>
        <taxon>Paracoccaceae</taxon>
        <taxon>Paracoccus</taxon>
    </lineage>
</organism>
<protein>
    <submittedName>
        <fullName evidence="2">Uncharacterized protein</fullName>
    </submittedName>
</protein>
<name>A0ABT8D6K4_9RHOB</name>
<dbReference type="Proteomes" id="UP001243846">
    <property type="component" value="Unassembled WGS sequence"/>
</dbReference>
<dbReference type="EMBL" id="JAUFRC010000001">
    <property type="protein sequence ID" value="MDN3711037.1"/>
    <property type="molecule type" value="Genomic_DNA"/>
</dbReference>
<feature type="signal peptide" evidence="1">
    <location>
        <begin position="1"/>
        <end position="20"/>
    </location>
</feature>
<evidence type="ECO:0000313" key="2">
    <source>
        <dbReference type="EMBL" id="MDN3711037.1"/>
    </source>
</evidence>
<accession>A0ABT8D6K4</accession>
<keyword evidence="3" id="KW-1185">Reference proteome</keyword>